<dbReference type="InterPro" id="IPR001910">
    <property type="entry name" value="Inosine/uridine_hydrolase_dom"/>
</dbReference>
<dbReference type="InterPro" id="IPR036452">
    <property type="entry name" value="Ribo_hydro-like"/>
</dbReference>
<dbReference type="EMBL" id="CP045997">
    <property type="protein sequence ID" value="QHW00374.1"/>
    <property type="molecule type" value="Genomic_DNA"/>
</dbReference>
<feature type="domain" description="Inosine/uridine-preferring nucleoside hydrolase" evidence="3">
    <location>
        <begin position="23"/>
        <end position="269"/>
    </location>
</feature>
<dbReference type="GO" id="GO:0008477">
    <property type="term" value="F:purine nucleosidase activity"/>
    <property type="evidence" value="ECO:0007669"/>
    <property type="project" value="TreeGrafter"/>
</dbReference>
<evidence type="ECO:0000259" key="3">
    <source>
        <dbReference type="Pfam" id="PF01156"/>
    </source>
</evidence>
<sequence>MIQFFSWLLLLCCTTGFAQKQKVWLDADTGNETDDVYAIVRLLAEPSIDVVGLSSAHFNNADLIAFDKWNQYLTKGIKTVAISQHLNEEILRAMHKESIPHPLGADRQIGRAWGGNEPRPSDVTTKLIRTVKMLKQGETLDVICLGALTNIASAILLDSSILPQIRWFALGAKYYSQTNAWSKNEFNIRNDLNAFDYLLDNPKVDLTLMPIDAALPFRFARDTIYQRIDDKVLTQRLLKQRWQETNPQDNVRTLWDLALVEAYLRPQNATVVEVSTPPENTKRLIKTYRKLDVKALSDDFWRVVRQLGN</sequence>
<dbReference type="RefSeq" id="WP_162390765.1">
    <property type="nucleotide sequence ID" value="NZ_CP045997.1"/>
</dbReference>
<keyword evidence="1 4" id="KW-0378">Hydrolase</keyword>
<evidence type="ECO:0000313" key="4">
    <source>
        <dbReference type="EMBL" id="QHW00374.1"/>
    </source>
</evidence>
<dbReference type="Pfam" id="PF01156">
    <property type="entry name" value="IU_nuc_hydro"/>
    <property type="match status" value="1"/>
</dbReference>
<keyword evidence="2" id="KW-0326">Glycosidase</keyword>
<dbReference type="GO" id="GO:0005829">
    <property type="term" value="C:cytosol"/>
    <property type="evidence" value="ECO:0007669"/>
    <property type="project" value="TreeGrafter"/>
</dbReference>
<reference evidence="4 5" key="1">
    <citation type="submission" date="2019-11" db="EMBL/GenBank/DDBJ databases">
        <title>Spirosoma endbachense sp. nov., isolated from a natural salt meadow.</title>
        <authorList>
            <person name="Rojas J."/>
            <person name="Ambika Manirajan B."/>
            <person name="Ratering S."/>
            <person name="Suarez C."/>
            <person name="Geissler-Plaum R."/>
            <person name="Schnell S."/>
        </authorList>
    </citation>
    <scope>NUCLEOTIDE SEQUENCE [LARGE SCALE GENOMIC DNA]</scope>
    <source>
        <strain evidence="4 5">I-24</strain>
    </source>
</reference>
<keyword evidence="5" id="KW-1185">Reference proteome</keyword>
<gene>
    <name evidence="4" type="ORF">GJR95_37470</name>
</gene>
<dbReference type="InterPro" id="IPR023186">
    <property type="entry name" value="IUNH"/>
</dbReference>
<evidence type="ECO:0000313" key="5">
    <source>
        <dbReference type="Proteomes" id="UP000464577"/>
    </source>
</evidence>
<dbReference type="KEGG" id="senf:GJR95_37470"/>
<organism evidence="4 5">
    <name type="scientific">Spirosoma endbachense</name>
    <dbReference type="NCBI Taxonomy" id="2666025"/>
    <lineage>
        <taxon>Bacteria</taxon>
        <taxon>Pseudomonadati</taxon>
        <taxon>Bacteroidota</taxon>
        <taxon>Cytophagia</taxon>
        <taxon>Cytophagales</taxon>
        <taxon>Cytophagaceae</taxon>
        <taxon>Spirosoma</taxon>
    </lineage>
</organism>
<dbReference type="Gene3D" id="3.90.245.10">
    <property type="entry name" value="Ribonucleoside hydrolase-like"/>
    <property type="match status" value="1"/>
</dbReference>
<dbReference type="GO" id="GO:0006152">
    <property type="term" value="P:purine nucleoside catabolic process"/>
    <property type="evidence" value="ECO:0007669"/>
    <property type="project" value="TreeGrafter"/>
</dbReference>
<dbReference type="PANTHER" id="PTHR12304:SF4">
    <property type="entry name" value="URIDINE NUCLEOSIDASE"/>
    <property type="match status" value="1"/>
</dbReference>
<protein>
    <submittedName>
        <fullName evidence="4">Nucleoside hydrolase</fullName>
    </submittedName>
</protein>
<dbReference type="Proteomes" id="UP000464577">
    <property type="component" value="Chromosome"/>
</dbReference>
<dbReference type="SUPFAM" id="SSF53590">
    <property type="entry name" value="Nucleoside hydrolase"/>
    <property type="match status" value="1"/>
</dbReference>
<evidence type="ECO:0000256" key="1">
    <source>
        <dbReference type="ARBA" id="ARBA00022801"/>
    </source>
</evidence>
<accession>A0A6P1W4L4</accession>
<dbReference type="AlphaFoldDB" id="A0A6P1W4L4"/>
<evidence type="ECO:0000256" key="2">
    <source>
        <dbReference type="ARBA" id="ARBA00023295"/>
    </source>
</evidence>
<name>A0A6P1W4L4_9BACT</name>
<proteinExistence type="predicted"/>
<dbReference type="PANTHER" id="PTHR12304">
    <property type="entry name" value="INOSINE-URIDINE PREFERRING NUCLEOSIDE HYDROLASE"/>
    <property type="match status" value="1"/>
</dbReference>